<sequence>MCQREENEKCARGKNAPGIDHANRERMTRLIGESNMNVRLHIATYRSSGTTNWTVGQIRAIRNGTAFLDGRPPQPYEAIARRPEFSAREPVPAPDRSSRRRRRPSRR</sequence>
<feature type="region of interest" description="Disordered" evidence="1">
    <location>
        <begin position="1"/>
        <end position="24"/>
    </location>
</feature>
<organism evidence="2 3">
    <name type="scientific">Planotetraspora silvatica</name>
    <dbReference type="NCBI Taxonomy" id="234614"/>
    <lineage>
        <taxon>Bacteria</taxon>
        <taxon>Bacillati</taxon>
        <taxon>Actinomycetota</taxon>
        <taxon>Actinomycetes</taxon>
        <taxon>Streptosporangiales</taxon>
        <taxon>Streptosporangiaceae</taxon>
        <taxon>Planotetraspora</taxon>
    </lineage>
</organism>
<comment type="caution">
    <text evidence="2">The sequence shown here is derived from an EMBL/GenBank/DDBJ whole genome shotgun (WGS) entry which is preliminary data.</text>
</comment>
<dbReference type="Proteomes" id="UP000644610">
    <property type="component" value="Unassembled WGS sequence"/>
</dbReference>
<evidence type="ECO:0000256" key="1">
    <source>
        <dbReference type="SAM" id="MobiDB-lite"/>
    </source>
</evidence>
<feature type="compositionally biased region" description="Basic residues" evidence="1">
    <location>
        <begin position="98"/>
        <end position="107"/>
    </location>
</feature>
<evidence type="ECO:0000313" key="2">
    <source>
        <dbReference type="EMBL" id="GII44744.1"/>
    </source>
</evidence>
<dbReference type="EMBL" id="BOOQ01000005">
    <property type="protein sequence ID" value="GII44744.1"/>
    <property type="molecule type" value="Genomic_DNA"/>
</dbReference>
<keyword evidence="3" id="KW-1185">Reference proteome</keyword>
<feature type="region of interest" description="Disordered" evidence="1">
    <location>
        <begin position="66"/>
        <end position="107"/>
    </location>
</feature>
<gene>
    <name evidence="2" type="ORF">Psi02_11680</name>
</gene>
<protein>
    <submittedName>
        <fullName evidence="2">Uncharacterized protein</fullName>
    </submittedName>
</protein>
<dbReference type="AlphaFoldDB" id="A0A8J3UM09"/>
<name>A0A8J3UM09_9ACTN</name>
<evidence type="ECO:0000313" key="3">
    <source>
        <dbReference type="Proteomes" id="UP000644610"/>
    </source>
</evidence>
<accession>A0A8J3UM09</accession>
<feature type="compositionally biased region" description="Basic and acidic residues" evidence="1">
    <location>
        <begin position="1"/>
        <end position="11"/>
    </location>
</feature>
<proteinExistence type="predicted"/>
<reference evidence="2" key="1">
    <citation type="submission" date="2021-01" db="EMBL/GenBank/DDBJ databases">
        <title>Whole genome shotgun sequence of Planotetraspora silvatica NBRC 100141.</title>
        <authorList>
            <person name="Komaki H."/>
            <person name="Tamura T."/>
        </authorList>
    </citation>
    <scope>NUCLEOTIDE SEQUENCE</scope>
    <source>
        <strain evidence="2">NBRC 100141</strain>
    </source>
</reference>